<accession>X6NZH5</accession>
<evidence type="ECO:0000256" key="1">
    <source>
        <dbReference type="SAM" id="Phobius"/>
    </source>
</evidence>
<feature type="transmembrane region" description="Helical" evidence="1">
    <location>
        <begin position="104"/>
        <end position="132"/>
    </location>
</feature>
<dbReference type="Proteomes" id="UP000023152">
    <property type="component" value="Unassembled WGS sequence"/>
</dbReference>
<name>X6NZH5_RETFI</name>
<protein>
    <submittedName>
        <fullName evidence="2">Uncharacterized protein</fullName>
    </submittedName>
</protein>
<keyword evidence="1" id="KW-0472">Membrane</keyword>
<keyword evidence="1" id="KW-1133">Transmembrane helix</keyword>
<gene>
    <name evidence="2" type="ORF">RFI_05834</name>
</gene>
<evidence type="ECO:0000313" key="2">
    <source>
        <dbReference type="EMBL" id="ETO31283.1"/>
    </source>
</evidence>
<proteinExistence type="predicted"/>
<reference evidence="2 3" key="1">
    <citation type="journal article" date="2013" name="Curr. Biol.">
        <title>The Genome of the Foraminiferan Reticulomyxa filosa.</title>
        <authorList>
            <person name="Glockner G."/>
            <person name="Hulsmann N."/>
            <person name="Schleicher M."/>
            <person name="Noegel A.A."/>
            <person name="Eichinger L."/>
            <person name="Gallinger C."/>
            <person name="Pawlowski J."/>
            <person name="Sierra R."/>
            <person name="Euteneuer U."/>
            <person name="Pillet L."/>
            <person name="Moustafa A."/>
            <person name="Platzer M."/>
            <person name="Groth M."/>
            <person name="Szafranski K."/>
            <person name="Schliwa M."/>
        </authorList>
    </citation>
    <scope>NUCLEOTIDE SEQUENCE [LARGE SCALE GENOMIC DNA]</scope>
</reference>
<keyword evidence="3" id="KW-1185">Reference proteome</keyword>
<evidence type="ECO:0000313" key="3">
    <source>
        <dbReference type="Proteomes" id="UP000023152"/>
    </source>
</evidence>
<sequence length="321" mass="36769">SKITVYIKVCKINYTKKDMILFKFSSSVLSVTKFFASTENKTSKVQRPRRTEEKNVNLTLMTSKSEQKDLVCHVRKAKQSDLGEILRIILTEPRFRMVDLVPTVFFNGLVFGSIVTMAILAIGILTVITIIQKQAHSTMMYITAVLIPALIIYIFGLIKAYKQINIRYNKIAKLKELGISSFNELDSFFESHSIYMAFECEKKKTEEASSVVKKKTKVNAWDVIYEALLEYICGNNKIASNDCGSLDENNANYILCVSDNMLTWQHQCLLQNGFVLCGKWEDLHLCGVSFPTKYYFFNKPIHHPHLPAIKDKKLFQTSKKI</sequence>
<feature type="non-terminal residue" evidence="2">
    <location>
        <position position="1"/>
    </location>
</feature>
<feature type="transmembrane region" description="Helical" evidence="1">
    <location>
        <begin position="138"/>
        <end position="158"/>
    </location>
</feature>
<comment type="caution">
    <text evidence="2">The sequence shown here is derived from an EMBL/GenBank/DDBJ whole genome shotgun (WGS) entry which is preliminary data.</text>
</comment>
<keyword evidence="1" id="KW-0812">Transmembrane</keyword>
<dbReference type="AlphaFoldDB" id="X6NZH5"/>
<dbReference type="EMBL" id="ASPP01005029">
    <property type="protein sequence ID" value="ETO31283.1"/>
    <property type="molecule type" value="Genomic_DNA"/>
</dbReference>
<organism evidence="2 3">
    <name type="scientific">Reticulomyxa filosa</name>
    <dbReference type="NCBI Taxonomy" id="46433"/>
    <lineage>
        <taxon>Eukaryota</taxon>
        <taxon>Sar</taxon>
        <taxon>Rhizaria</taxon>
        <taxon>Retaria</taxon>
        <taxon>Foraminifera</taxon>
        <taxon>Monothalamids</taxon>
        <taxon>Reticulomyxidae</taxon>
        <taxon>Reticulomyxa</taxon>
    </lineage>
</organism>